<protein>
    <submittedName>
        <fullName evidence="2">Importin N-terminal domain-containing protein</fullName>
    </submittedName>
</protein>
<name>A0AC35TYB5_9BILA</name>
<proteinExistence type="predicted"/>
<evidence type="ECO:0000313" key="1">
    <source>
        <dbReference type="Proteomes" id="UP000095286"/>
    </source>
</evidence>
<dbReference type="Proteomes" id="UP000095286">
    <property type="component" value="Unplaced"/>
</dbReference>
<organism evidence="1 2">
    <name type="scientific">Rhabditophanes sp. KR3021</name>
    <dbReference type="NCBI Taxonomy" id="114890"/>
    <lineage>
        <taxon>Eukaryota</taxon>
        <taxon>Metazoa</taxon>
        <taxon>Ecdysozoa</taxon>
        <taxon>Nematoda</taxon>
        <taxon>Chromadorea</taxon>
        <taxon>Rhabditida</taxon>
        <taxon>Tylenchina</taxon>
        <taxon>Panagrolaimomorpha</taxon>
        <taxon>Strongyloidoidea</taxon>
        <taxon>Alloionematidae</taxon>
        <taxon>Rhabditophanes</taxon>
    </lineage>
</organism>
<evidence type="ECO:0000313" key="2">
    <source>
        <dbReference type="WBParaSite" id="RSKR_0000569800.1"/>
    </source>
</evidence>
<dbReference type="WBParaSite" id="RSKR_0000569800.1">
    <property type="protein sequence ID" value="RSKR_0000569800.1"/>
    <property type="gene ID" value="RSKR_0000569800"/>
</dbReference>
<sequence>MMNLTAVSQRIISNIHGDEENYLAVILELSTVLRNTGNTVFLRHLAGVQLKKLLEDYPDRWRQLENNTRIEVRNNVLQTIRTESHPSVASIASICIAAIADIEIPNNLWENGIESLCELVTPGTNDAAIEVVLQAIGDICSGLEVAVLKSKSNVILTAIAYGMRGEETNLNIKRAAVKAMFNFLDFTENNFNWESDRNGIMELVCVAAQSADTTVKVTALKCLVKIMSLYYNLMQPWMCQDLISITVSAMQSGVTEVVLQGIEFWSKVAKKEIAKQQHIEEARENGAEPAQFTNFYARREFWDIIPIILQLLVKGDDDDNWTTSESAGNCLQLLAQYIGDDIIEFIYPFITIGFSHADWRLIEAAGMASFYTMKGMHLKRLLSRAVPQMNREDEMINEII</sequence>
<reference evidence="2" key="1">
    <citation type="submission" date="2016-11" db="UniProtKB">
        <authorList>
            <consortium name="WormBaseParasite"/>
        </authorList>
    </citation>
    <scope>IDENTIFICATION</scope>
    <source>
        <strain evidence="2">KR3021</strain>
    </source>
</reference>
<accession>A0AC35TYB5</accession>